<feature type="transmembrane region" description="Helical" evidence="8">
    <location>
        <begin position="47"/>
        <end position="69"/>
    </location>
</feature>
<evidence type="ECO:0000256" key="5">
    <source>
        <dbReference type="ARBA" id="ARBA00022989"/>
    </source>
</evidence>
<feature type="transmembrane region" description="Helical" evidence="8">
    <location>
        <begin position="135"/>
        <end position="156"/>
    </location>
</feature>
<dbReference type="GO" id="GO:0046513">
    <property type="term" value="P:ceramide biosynthetic process"/>
    <property type="evidence" value="ECO:0007669"/>
    <property type="project" value="InterPro"/>
</dbReference>
<evidence type="ECO:0000256" key="6">
    <source>
        <dbReference type="ARBA" id="ARBA00023136"/>
    </source>
</evidence>
<dbReference type="UniPathway" id="UPA00222"/>
<comment type="pathway">
    <text evidence="3">Sphingolipid metabolism.</text>
</comment>
<reference evidence="9" key="1">
    <citation type="submission" date="2020-04" db="EMBL/GenBank/DDBJ databases">
        <authorList>
            <person name="Alioto T."/>
            <person name="Alioto T."/>
            <person name="Gomez Garrido J."/>
        </authorList>
    </citation>
    <scope>NUCLEOTIDE SEQUENCE</scope>
    <source>
        <strain evidence="9">A484AB</strain>
    </source>
</reference>
<dbReference type="GO" id="GO:0016020">
    <property type="term" value="C:membrane"/>
    <property type="evidence" value="ECO:0007669"/>
    <property type="project" value="UniProtKB-SubCell"/>
</dbReference>
<dbReference type="InterPro" id="IPR006634">
    <property type="entry name" value="TLC-dom"/>
</dbReference>
<dbReference type="GO" id="GO:0050291">
    <property type="term" value="F:sphingosine N-acyltransferase activity"/>
    <property type="evidence" value="ECO:0007669"/>
    <property type="project" value="InterPro"/>
</dbReference>
<evidence type="ECO:0000256" key="8">
    <source>
        <dbReference type="SAM" id="Phobius"/>
    </source>
</evidence>
<dbReference type="OrthoDB" id="537032at2759"/>
<dbReference type="PANTHER" id="PTHR12560">
    <property type="entry name" value="LONGEVITY ASSURANCE FACTOR 1 LAG1"/>
    <property type="match status" value="1"/>
</dbReference>
<evidence type="ECO:0000256" key="3">
    <source>
        <dbReference type="ARBA" id="ARBA00004991"/>
    </source>
</evidence>
<keyword evidence="10" id="KW-1185">Reference proteome</keyword>
<evidence type="ECO:0000256" key="4">
    <source>
        <dbReference type="ARBA" id="ARBA00022692"/>
    </source>
</evidence>
<feature type="transmembrane region" description="Helical" evidence="8">
    <location>
        <begin position="90"/>
        <end position="109"/>
    </location>
</feature>
<feature type="compositionally biased region" description="Polar residues" evidence="7">
    <location>
        <begin position="336"/>
        <end position="346"/>
    </location>
</feature>
<organism evidence="9 10">
    <name type="scientific">Paramuricea clavata</name>
    <name type="common">Red gorgonian</name>
    <name type="synonym">Violescent sea-whip</name>
    <dbReference type="NCBI Taxonomy" id="317549"/>
    <lineage>
        <taxon>Eukaryota</taxon>
        <taxon>Metazoa</taxon>
        <taxon>Cnidaria</taxon>
        <taxon>Anthozoa</taxon>
        <taxon>Octocorallia</taxon>
        <taxon>Malacalcyonacea</taxon>
        <taxon>Plexauridae</taxon>
        <taxon>Paramuricea</taxon>
    </lineage>
</organism>
<keyword evidence="5 8" id="KW-1133">Transmembrane helix</keyword>
<dbReference type="SMART" id="SM00724">
    <property type="entry name" value="TLC"/>
    <property type="match status" value="1"/>
</dbReference>
<dbReference type="PROSITE" id="PS50922">
    <property type="entry name" value="TLC"/>
    <property type="match status" value="1"/>
</dbReference>
<feature type="region of interest" description="Disordered" evidence="7">
    <location>
        <begin position="306"/>
        <end position="346"/>
    </location>
</feature>
<protein>
    <submittedName>
        <fullName evidence="9">Ceramide synthase 1-like</fullName>
    </submittedName>
</protein>
<evidence type="ECO:0000256" key="7">
    <source>
        <dbReference type="SAM" id="MobiDB-lite"/>
    </source>
</evidence>
<proteinExistence type="predicted"/>
<evidence type="ECO:0000313" key="9">
    <source>
        <dbReference type="EMBL" id="CAB4007018.1"/>
    </source>
</evidence>
<dbReference type="Pfam" id="PF03798">
    <property type="entry name" value="TRAM_LAG1_CLN8"/>
    <property type="match status" value="1"/>
</dbReference>
<comment type="pathway">
    <text evidence="2">Lipid metabolism; sphingolipid metabolism.</text>
</comment>
<feature type="transmembrane region" description="Helical" evidence="8">
    <location>
        <begin position="163"/>
        <end position="182"/>
    </location>
</feature>
<dbReference type="PANTHER" id="PTHR12560:SF58">
    <property type="entry name" value="CERAMIDE SYNTHASE 1"/>
    <property type="match status" value="1"/>
</dbReference>
<dbReference type="AlphaFoldDB" id="A0A6S7J0B3"/>
<feature type="transmembrane region" description="Helical" evidence="8">
    <location>
        <begin position="221"/>
        <end position="241"/>
    </location>
</feature>
<comment type="subcellular location">
    <subcellularLocation>
        <location evidence="1">Membrane</location>
        <topology evidence="1">Multi-pass membrane protein</topology>
    </subcellularLocation>
</comment>
<gene>
    <name evidence="9" type="ORF">PACLA_8A070792</name>
</gene>
<keyword evidence="4 8" id="KW-0812">Transmembrane</keyword>
<evidence type="ECO:0000256" key="2">
    <source>
        <dbReference type="ARBA" id="ARBA00004760"/>
    </source>
</evidence>
<evidence type="ECO:0000256" key="1">
    <source>
        <dbReference type="ARBA" id="ARBA00004141"/>
    </source>
</evidence>
<sequence length="369" mass="43738">MSSYFGIFRSIFQTAVDVWPKRRIRWTFLADFANDMRQYGRISSYDITTVCTFAVVFTLLRSILTTYVFKPFAASMKFTPKNNRKFPESMWKFLYYFTMYIYTCVVLFGKHSELYEDPRTCWSVWAVGMSIPSDIYYLYCIQASFYIHSIYATLFMDTWRKDSIAMIIHHFLTVFLLCFSFAVRYYKVGVLVLFLHDLCDVFLEFTKLCVCWKTRNNKKHYWPSVLINVGFLAFSFSWFYFRLYVFPYKVLYPSGHYAVGVLPHAPFYYFFNGLLLFLFSMNLWWFHFIILLIWRVATGKSPEVEDVREVGTPQEEQGSEDIDSHQSKRMNGTAHLITNGSTKDSQAITNGYVQDIHWRQRQTENASDS</sequence>
<evidence type="ECO:0000313" key="10">
    <source>
        <dbReference type="Proteomes" id="UP001152795"/>
    </source>
</evidence>
<dbReference type="Proteomes" id="UP001152795">
    <property type="component" value="Unassembled WGS sequence"/>
</dbReference>
<name>A0A6S7J0B3_PARCT</name>
<dbReference type="EMBL" id="CACRXK020005675">
    <property type="protein sequence ID" value="CAB4007018.1"/>
    <property type="molecule type" value="Genomic_DNA"/>
</dbReference>
<keyword evidence="6 8" id="KW-0472">Membrane</keyword>
<feature type="transmembrane region" description="Helical" evidence="8">
    <location>
        <begin position="267"/>
        <end position="294"/>
    </location>
</feature>
<comment type="caution">
    <text evidence="9">The sequence shown here is derived from an EMBL/GenBank/DDBJ whole genome shotgun (WGS) entry which is preliminary data.</text>
</comment>
<accession>A0A6S7J0B3</accession>
<dbReference type="InterPro" id="IPR016439">
    <property type="entry name" value="Lag1/Lac1-like"/>
</dbReference>